<dbReference type="OMA" id="XCENILT"/>
<organism evidence="13 14">
    <name type="scientific">Acanthaster planci</name>
    <name type="common">Crown-of-thorns starfish</name>
    <dbReference type="NCBI Taxonomy" id="133434"/>
    <lineage>
        <taxon>Eukaryota</taxon>
        <taxon>Metazoa</taxon>
        <taxon>Echinodermata</taxon>
        <taxon>Eleutherozoa</taxon>
        <taxon>Asterozoa</taxon>
        <taxon>Asteroidea</taxon>
        <taxon>Valvatacea</taxon>
        <taxon>Valvatida</taxon>
        <taxon>Acanthasteridae</taxon>
        <taxon>Acanthaster</taxon>
    </lineage>
</organism>
<feature type="domain" description="G-protein coupled receptors family 3 profile" evidence="12">
    <location>
        <begin position="560"/>
        <end position="824"/>
    </location>
</feature>
<dbReference type="GeneID" id="110983086"/>
<evidence type="ECO:0000256" key="10">
    <source>
        <dbReference type="SAM" id="Phobius"/>
    </source>
</evidence>
<reference evidence="14" key="1">
    <citation type="submission" date="2025-08" db="UniProtKB">
        <authorList>
            <consortium name="RefSeq"/>
        </authorList>
    </citation>
    <scope>IDENTIFICATION</scope>
</reference>
<dbReference type="CDD" id="cd13953">
    <property type="entry name" value="7tm_classC_mGluR-like"/>
    <property type="match status" value="1"/>
</dbReference>
<feature type="transmembrane region" description="Helical" evidence="10">
    <location>
        <begin position="779"/>
        <end position="802"/>
    </location>
</feature>
<dbReference type="KEGG" id="aplc:110983086"/>
<dbReference type="AlphaFoldDB" id="A0A8B7YYX8"/>
<evidence type="ECO:0000256" key="7">
    <source>
        <dbReference type="ARBA" id="ARBA00023170"/>
    </source>
</evidence>
<keyword evidence="7" id="KW-0675">Receptor</keyword>
<sequence>MILSLLLIFLSTTFGLSMSGIIPEAAHISLNSPGDVILGASFSFHTYSSPNLPACSGNVLTYGSECAALVLYTIDSINNRTDLLPNVTIGYDIRDNCYSEAVSLWSAFGLASTSEKPQEDIQFTNILGTAHGKLIGIIGTQSSSTSIPTAQAASLYRVPVISPFATSNELSNKRRFPYFLRTVPPDSLQASAIVDILQHFGWKYIGLYFQLSAYGIHGAQGVLDLTEERDICVAFSVALRTEAQTGELEEAVAKLAIFRKARVVVIFGDTGIANRIFRTIASKEDIASLNITFIGSDGWATPGSLLEYGVDLALMHGTIFVNLVYKVVPGFHDYYRFLLQRSGKASIPWFEDLKRHIINKYDCSDFNQCPMKIYGNAPFIVDAVYAFAYALQNFLTDRCNNSDDCNATLQALYGHDLLPYLHGLKFEGLVSNYSFDSDGNPSGKYGVFNFQFKGNNDYEMAELGTWDALAHNRLNINTSAIQWADGTLDPPVSVCRDICSSGYIEVPLEQKCCFGCQRCPDEAIVSDKKCKSCSVDEWPDENFEVCQPIVPTPPSWSEPTVIAVLILSGFGLFLSLLAAFGIYYYRGHVLIKAASRELSSINILGLTLAFLAPFPLLVPPTAVSCRASEIIITLCFTLTYAPTLLKVNRIYRIFDAGRKSNKCPRYIGPKVQLIFALGIVASMVVVAVAGALANPTLPAKLYFYPRRNYIEVFCQFGNGFLASLVSNLFLVLACCYYAFKARKVPSNYNESRFIAISVYSTLVFGMAAVPVYITATTVLQKVATLCVAILLNAFLALFCVYLPKLYAIQLDREVEVSEWRVSNTGLSGQTTSTAASASCGRAKVQPE</sequence>
<name>A0A8B7YYX8_ACAPL</name>
<keyword evidence="5" id="KW-0297">G-protein coupled receptor</keyword>
<dbReference type="InterPro" id="IPR050726">
    <property type="entry name" value="mGluR"/>
</dbReference>
<keyword evidence="3 10" id="KW-0812">Transmembrane</keyword>
<evidence type="ECO:0000256" key="11">
    <source>
        <dbReference type="SAM" id="SignalP"/>
    </source>
</evidence>
<evidence type="ECO:0000256" key="2">
    <source>
        <dbReference type="ARBA" id="ARBA00022475"/>
    </source>
</evidence>
<dbReference type="InterPro" id="IPR001828">
    <property type="entry name" value="ANF_lig-bd_rcpt"/>
</dbReference>
<dbReference type="PROSITE" id="PS50259">
    <property type="entry name" value="G_PROTEIN_RECEP_F3_4"/>
    <property type="match status" value="1"/>
</dbReference>
<comment type="subcellular location">
    <subcellularLocation>
        <location evidence="1">Cell membrane</location>
        <topology evidence="1">Multi-pass membrane protein</topology>
    </subcellularLocation>
</comment>
<feature type="transmembrane region" description="Helical" evidence="10">
    <location>
        <begin position="720"/>
        <end position="739"/>
    </location>
</feature>
<evidence type="ECO:0000256" key="5">
    <source>
        <dbReference type="ARBA" id="ARBA00023040"/>
    </source>
</evidence>
<protein>
    <submittedName>
        <fullName evidence="14">Metabotropic glutamate receptor-like</fullName>
    </submittedName>
</protein>
<feature type="signal peptide" evidence="11">
    <location>
        <begin position="1"/>
        <end position="15"/>
    </location>
</feature>
<dbReference type="Pfam" id="PF00003">
    <property type="entry name" value="7tm_3"/>
    <property type="match status" value="1"/>
</dbReference>
<keyword evidence="13" id="KW-1185">Reference proteome</keyword>
<dbReference type="SUPFAM" id="SSF53822">
    <property type="entry name" value="Periplasmic binding protein-like I"/>
    <property type="match status" value="1"/>
</dbReference>
<feature type="transmembrane region" description="Helical" evidence="10">
    <location>
        <begin position="561"/>
        <end position="585"/>
    </location>
</feature>
<dbReference type="Proteomes" id="UP000694845">
    <property type="component" value="Unplaced"/>
</dbReference>
<feature type="transmembrane region" description="Helical" evidence="10">
    <location>
        <begin position="751"/>
        <end position="773"/>
    </location>
</feature>
<feature type="chain" id="PRO_5034611421" evidence="11">
    <location>
        <begin position="16"/>
        <end position="847"/>
    </location>
</feature>
<gene>
    <name evidence="14" type="primary">LOC110983086</name>
</gene>
<evidence type="ECO:0000313" key="13">
    <source>
        <dbReference type="Proteomes" id="UP000694845"/>
    </source>
</evidence>
<dbReference type="Gene3D" id="2.10.50.30">
    <property type="entry name" value="GPCR, family 3, nine cysteines domain"/>
    <property type="match status" value="1"/>
</dbReference>
<evidence type="ECO:0000259" key="12">
    <source>
        <dbReference type="PROSITE" id="PS50259"/>
    </source>
</evidence>
<dbReference type="InterPro" id="IPR000337">
    <property type="entry name" value="GPCR_3"/>
</dbReference>
<evidence type="ECO:0000256" key="3">
    <source>
        <dbReference type="ARBA" id="ARBA00022692"/>
    </source>
</evidence>
<dbReference type="PRINTS" id="PR00248">
    <property type="entry name" value="GPCRMGR"/>
</dbReference>
<dbReference type="PANTHER" id="PTHR24060">
    <property type="entry name" value="METABOTROPIC GLUTAMATE RECEPTOR"/>
    <property type="match status" value="1"/>
</dbReference>
<evidence type="ECO:0000256" key="4">
    <source>
        <dbReference type="ARBA" id="ARBA00022989"/>
    </source>
</evidence>
<feature type="transmembrane region" description="Helical" evidence="10">
    <location>
        <begin position="671"/>
        <end position="693"/>
    </location>
</feature>
<feature type="transmembrane region" description="Helical" evidence="10">
    <location>
        <begin position="597"/>
        <end position="618"/>
    </location>
</feature>
<dbReference type="Pfam" id="PF01094">
    <property type="entry name" value="ANF_receptor"/>
    <property type="match status" value="1"/>
</dbReference>
<dbReference type="GO" id="GO:0004930">
    <property type="term" value="F:G protein-coupled receptor activity"/>
    <property type="evidence" value="ECO:0007669"/>
    <property type="project" value="UniProtKB-KW"/>
</dbReference>
<evidence type="ECO:0000256" key="9">
    <source>
        <dbReference type="ARBA" id="ARBA00023224"/>
    </source>
</evidence>
<evidence type="ECO:0000256" key="8">
    <source>
        <dbReference type="ARBA" id="ARBA00023180"/>
    </source>
</evidence>
<keyword evidence="9" id="KW-0807">Transducer</keyword>
<dbReference type="GO" id="GO:0005886">
    <property type="term" value="C:plasma membrane"/>
    <property type="evidence" value="ECO:0007669"/>
    <property type="project" value="UniProtKB-SubCell"/>
</dbReference>
<dbReference type="RefSeq" id="XP_022097705.1">
    <property type="nucleotide sequence ID" value="XM_022242013.1"/>
</dbReference>
<evidence type="ECO:0000256" key="1">
    <source>
        <dbReference type="ARBA" id="ARBA00004651"/>
    </source>
</evidence>
<keyword evidence="4 10" id="KW-1133">Transmembrane helix</keyword>
<keyword evidence="6 10" id="KW-0472">Membrane</keyword>
<evidence type="ECO:0000313" key="14">
    <source>
        <dbReference type="RefSeq" id="XP_022097705.1"/>
    </source>
</evidence>
<accession>A0A8B7YYX8</accession>
<dbReference type="InterPro" id="IPR017978">
    <property type="entry name" value="GPCR_3_C"/>
</dbReference>
<keyword evidence="2" id="KW-1003">Cell membrane</keyword>
<evidence type="ECO:0000256" key="6">
    <source>
        <dbReference type="ARBA" id="ARBA00023136"/>
    </source>
</evidence>
<proteinExistence type="predicted"/>
<dbReference type="OrthoDB" id="60033at2759"/>
<dbReference type="InterPro" id="IPR028082">
    <property type="entry name" value="Peripla_BP_I"/>
</dbReference>
<dbReference type="Gene3D" id="3.40.50.2300">
    <property type="match status" value="2"/>
</dbReference>
<keyword evidence="11" id="KW-0732">Signal</keyword>
<keyword evidence="8" id="KW-0325">Glycoprotein</keyword>
<feature type="transmembrane region" description="Helical" evidence="10">
    <location>
        <begin position="630"/>
        <end position="651"/>
    </location>
</feature>
<dbReference type="InterPro" id="IPR038550">
    <property type="entry name" value="GPCR_3_9-Cys_sf"/>
</dbReference>